<organism evidence="2 3">
    <name type="scientific">Methanobacterium congolense</name>
    <dbReference type="NCBI Taxonomy" id="118062"/>
    <lineage>
        <taxon>Archaea</taxon>
        <taxon>Methanobacteriati</taxon>
        <taxon>Methanobacteriota</taxon>
        <taxon>Methanomada group</taxon>
        <taxon>Methanobacteria</taxon>
        <taxon>Methanobacteriales</taxon>
        <taxon>Methanobacteriaceae</taxon>
        <taxon>Methanobacterium</taxon>
    </lineage>
</organism>
<keyword evidence="1" id="KW-0812">Transmembrane</keyword>
<feature type="transmembrane region" description="Helical" evidence="1">
    <location>
        <begin position="60"/>
        <end position="79"/>
    </location>
</feature>
<dbReference type="InterPro" id="IPR005325">
    <property type="entry name" value="DUF308_memb"/>
</dbReference>
<keyword evidence="3" id="KW-1185">Reference proteome</keyword>
<gene>
    <name evidence="2" type="ORF">MCBB_1150</name>
</gene>
<evidence type="ECO:0000313" key="3">
    <source>
        <dbReference type="Proteomes" id="UP000094707"/>
    </source>
</evidence>
<feature type="transmembrane region" description="Helical" evidence="1">
    <location>
        <begin position="7"/>
        <end position="26"/>
    </location>
</feature>
<keyword evidence="1" id="KW-0472">Membrane</keyword>
<dbReference type="Proteomes" id="UP000094707">
    <property type="component" value="Chromosome I"/>
</dbReference>
<accession>A0A1D3L2B6</accession>
<dbReference type="KEGG" id="mcub:MCBB_1150"/>
<dbReference type="EMBL" id="LT607756">
    <property type="protein sequence ID" value="SCG85708.1"/>
    <property type="molecule type" value="Genomic_DNA"/>
</dbReference>
<evidence type="ECO:0000256" key="1">
    <source>
        <dbReference type="SAM" id="Phobius"/>
    </source>
</evidence>
<dbReference type="AlphaFoldDB" id="A0A1D3L2B6"/>
<feature type="transmembrane region" description="Helical" evidence="1">
    <location>
        <begin position="32"/>
        <end position="48"/>
    </location>
</feature>
<dbReference type="OrthoDB" id="71483at2157"/>
<proteinExistence type="predicted"/>
<feature type="transmembrane region" description="Helical" evidence="1">
    <location>
        <begin position="118"/>
        <end position="136"/>
    </location>
</feature>
<feature type="transmembrane region" description="Helical" evidence="1">
    <location>
        <begin position="85"/>
        <end position="106"/>
    </location>
</feature>
<feature type="transmembrane region" description="Helical" evidence="1">
    <location>
        <begin position="142"/>
        <end position="160"/>
    </location>
</feature>
<evidence type="ECO:0008006" key="4">
    <source>
        <dbReference type="Google" id="ProtNLM"/>
    </source>
</evidence>
<keyword evidence="1" id="KW-1133">Transmembrane helix</keyword>
<dbReference type="GeneID" id="30411995"/>
<sequence length="164" mass="17466">MAEGKNVLLGIFAIILGLLVMAFPLISVFTASVLAGFTIMILGIWLFVQSFETWGTSKAMSIAALILGILAVVVGIGLFGKIVAFSIFVSLWIYIGGLFLIITGIMSLFADGTTASKGAGGLGIVLGILYMILGMYAWNPYYLALLIGLWLVIAGIMEFFKPSE</sequence>
<dbReference type="Pfam" id="PF03729">
    <property type="entry name" value="DUF308"/>
    <property type="match status" value="1"/>
</dbReference>
<evidence type="ECO:0000313" key="2">
    <source>
        <dbReference type="EMBL" id="SCG85708.1"/>
    </source>
</evidence>
<protein>
    <recommendedName>
        <fullName evidence="4">DUF308 domain-containing protein</fullName>
    </recommendedName>
</protein>
<dbReference type="RefSeq" id="WP_071906839.1">
    <property type="nucleotide sequence ID" value="NZ_LT607756.1"/>
</dbReference>
<name>A0A1D3L2B6_9EURY</name>
<reference evidence="2 3" key="1">
    <citation type="submission" date="2016-08" db="EMBL/GenBank/DDBJ databases">
        <authorList>
            <person name="Seilhamer J.J."/>
        </authorList>
    </citation>
    <scope>NUCLEOTIDE SEQUENCE [LARGE SCALE GENOMIC DNA]</scope>
    <source>
        <strain evidence="2">Buetzberg</strain>
    </source>
</reference>